<evidence type="ECO:0000256" key="5">
    <source>
        <dbReference type="PIRSR" id="PIRSR602401-1"/>
    </source>
</evidence>
<dbReference type="InterPro" id="IPR001128">
    <property type="entry name" value="Cyt_P450"/>
</dbReference>
<dbReference type="GO" id="GO:0016705">
    <property type="term" value="F:oxidoreductase activity, acting on paired donors, with incorporation or reduction of molecular oxygen"/>
    <property type="evidence" value="ECO:0007669"/>
    <property type="project" value="InterPro"/>
</dbReference>
<evidence type="ECO:0000313" key="9">
    <source>
        <dbReference type="Proteomes" id="UP000593566"/>
    </source>
</evidence>
<dbReference type="GO" id="GO:0004497">
    <property type="term" value="F:monooxygenase activity"/>
    <property type="evidence" value="ECO:0007669"/>
    <property type="project" value="UniProtKB-KW"/>
</dbReference>
<keyword evidence="3 5" id="KW-0479">Metal-binding</keyword>
<dbReference type="GeneID" id="59336549"/>
<dbReference type="PRINTS" id="PR00463">
    <property type="entry name" value="EP450I"/>
</dbReference>
<dbReference type="GO" id="GO:0020037">
    <property type="term" value="F:heme binding"/>
    <property type="evidence" value="ECO:0007669"/>
    <property type="project" value="InterPro"/>
</dbReference>
<accession>A0A8H6CRW1</accession>
<dbReference type="InterPro" id="IPR017972">
    <property type="entry name" value="Cyt_P450_CS"/>
</dbReference>
<dbReference type="PROSITE" id="PS00086">
    <property type="entry name" value="CYTOCHROME_P450"/>
    <property type="match status" value="1"/>
</dbReference>
<dbReference type="AlphaFoldDB" id="A0A8H6CRW1"/>
<feature type="binding site" description="axial binding residue" evidence="5">
    <location>
        <position position="559"/>
    </location>
    <ligand>
        <name>heme</name>
        <dbReference type="ChEBI" id="CHEBI:30413"/>
    </ligand>
    <ligandPart>
        <name>Fe</name>
        <dbReference type="ChEBI" id="CHEBI:18248"/>
    </ligandPart>
</feature>
<evidence type="ECO:0000256" key="4">
    <source>
        <dbReference type="ARBA" id="ARBA00023004"/>
    </source>
</evidence>
<keyword evidence="5 6" id="KW-0349">Heme</keyword>
<protein>
    <recommendedName>
        <fullName evidence="10">Cytochrome P450</fullName>
    </recommendedName>
</protein>
<keyword evidence="6" id="KW-0503">Monooxygenase</keyword>
<evidence type="ECO:0000313" key="8">
    <source>
        <dbReference type="EMBL" id="KAF6228422.1"/>
    </source>
</evidence>
<keyword evidence="6" id="KW-0560">Oxidoreductase</keyword>
<reference evidence="8 9" key="1">
    <citation type="journal article" date="2020" name="Genomics">
        <title>Complete, high-quality genomes from long-read metagenomic sequencing of two wolf lichen thalli reveals enigmatic genome architecture.</title>
        <authorList>
            <person name="McKenzie S.K."/>
            <person name="Walston R.F."/>
            <person name="Allen J.L."/>
        </authorList>
    </citation>
    <scope>NUCLEOTIDE SEQUENCE [LARGE SCALE GENOMIC DNA]</scope>
    <source>
        <strain evidence="8">WasteWater1</strain>
    </source>
</reference>
<comment type="caution">
    <text evidence="8">The sequence shown here is derived from an EMBL/GenBank/DDBJ whole genome shotgun (WGS) entry which is preliminary data.</text>
</comment>
<dbReference type="SUPFAM" id="SSF48264">
    <property type="entry name" value="Cytochrome P450"/>
    <property type="match status" value="1"/>
</dbReference>
<dbReference type="PANTHER" id="PTHR24305:SF166">
    <property type="entry name" value="CYTOCHROME P450 12A4, MITOCHONDRIAL-RELATED"/>
    <property type="match status" value="1"/>
</dbReference>
<sequence length="652" mass="72925">MFSTIVLALLVSFALYALKIYTQFARNLTAAKTSGIPYVIIPFYQVNRLYQLSQIFLVPIVRKLPASWTELWFDLTLEWAWARRYEPFKRLGTDTFITVSPERNELYTADAAVISQITGRKNDFPKALEVYESIKLYGNNVITSEGQLWRHHRKITSPPFSEKNNHLVWTETLEQCQAMVNDWFDGNTGKTESKTIYTLADDAMRLSLYVISRAGFGVHLQWPGTEGAHANGGVKNGEERKVSSPVTAQGHSMSYTDALGSLLHNILWVLILPPFLLKHLPFQKTKETHTAFIEWGKYMDEMFQQKKAAVLKGMEGDSMDLMTALVKGAGITKESLTGEKPLAQTLTDREILGNAFVFIVAAHETTANSIHFCLVLLAMNIAAQRHLQADLDEIFQGHPVSEAEYEKIIPKLFASMAGAVLNEELRLIAPVVGIPKSTLKESPQPLEIGGKTCTVPADCYISLITPAVHRNPNQWPTGPPANPDKPTHPLSNLDNDLEEFKPERWILDPDAKNTASMPEQEADTEASDLGVNTAADTSAALYRPPKGAYIPFSEGHRSCIGRRFAQVEILAVLALIFSQYSVELAVDAYVSDDEVDRMTDQAKFEVWSKARDEATRQMNEDMGAIITLQLRKGAIGIRFVKRGKERFDFNAI</sequence>
<dbReference type="GO" id="GO:0005506">
    <property type="term" value="F:iron ion binding"/>
    <property type="evidence" value="ECO:0007669"/>
    <property type="project" value="InterPro"/>
</dbReference>
<dbReference type="Gene3D" id="1.10.630.10">
    <property type="entry name" value="Cytochrome P450"/>
    <property type="match status" value="1"/>
</dbReference>
<evidence type="ECO:0000256" key="1">
    <source>
        <dbReference type="ARBA" id="ARBA00001971"/>
    </source>
</evidence>
<evidence type="ECO:0000256" key="3">
    <source>
        <dbReference type="ARBA" id="ARBA00022723"/>
    </source>
</evidence>
<gene>
    <name evidence="8" type="ORF">HO133_008152</name>
</gene>
<keyword evidence="9" id="KW-1185">Reference proteome</keyword>
<feature type="region of interest" description="Disordered" evidence="7">
    <location>
        <begin position="471"/>
        <end position="495"/>
    </location>
</feature>
<dbReference type="PANTHER" id="PTHR24305">
    <property type="entry name" value="CYTOCHROME P450"/>
    <property type="match status" value="1"/>
</dbReference>
<evidence type="ECO:0000256" key="6">
    <source>
        <dbReference type="RuleBase" id="RU000461"/>
    </source>
</evidence>
<dbReference type="RefSeq" id="XP_037156356.1">
    <property type="nucleotide sequence ID" value="XM_037299020.1"/>
</dbReference>
<name>A0A8H6CRW1_9LECA</name>
<dbReference type="PRINTS" id="PR00385">
    <property type="entry name" value="P450"/>
</dbReference>
<dbReference type="Proteomes" id="UP000593566">
    <property type="component" value="Unassembled WGS sequence"/>
</dbReference>
<dbReference type="InterPro" id="IPR050121">
    <property type="entry name" value="Cytochrome_P450_monoxygenase"/>
</dbReference>
<dbReference type="InterPro" id="IPR002401">
    <property type="entry name" value="Cyt_P450_E_grp-I"/>
</dbReference>
<dbReference type="CDD" id="cd11070">
    <property type="entry name" value="CYP56-like"/>
    <property type="match status" value="1"/>
</dbReference>
<organism evidence="8 9">
    <name type="scientific">Letharia lupina</name>
    <dbReference type="NCBI Taxonomy" id="560253"/>
    <lineage>
        <taxon>Eukaryota</taxon>
        <taxon>Fungi</taxon>
        <taxon>Dikarya</taxon>
        <taxon>Ascomycota</taxon>
        <taxon>Pezizomycotina</taxon>
        <taxon>Lecanoromycetes</taxon>
        <taxon>OSLEUM clade</taxon>
        <taxon>Lecanoromycetidae</taxon>
        <taxon>Lecanorales</taxon>
        <taxon>Lecanorineae</taxon>
        <taxon>Parmeliaceae</taxon>
        <taxon>Letharia</taxon>
    </lineage>
</organism>
<comment type="cofactor">
    <cofactor evidence="1 5">
        <name>heme</name>
        <dbReference type="ChEBI" id="CHEBI:30413"/>
    </cofactor>
</comment>
<dbReference type="Pfam" id="PF00067">
    <property type="entry name" value="p450"/>
    <property type="match status" value="2"/>
</dbReference>
<evidence type="ECO:0000256" key="2">
    <source>
        <dbReference type="ARBA" id="ARBA00010617"/>
    </source>
</evidence>
<dbReference type="InterPro" id="IPR036396">
    <property type="entry name" value="Cyt_P450_sf"/>
</dbReference>
<keyword evidence="4 5" id="KW-0408">Iron</keyword>
<dbReference type="EMBL" id="JACCJB010000004">
    <property type="protein sequence ID" value="KAF6228422.1"/>
    <property type="molecule type" value="Genomic_DNA"/>
</dbReference>
<evidence type="ECO:0000256" key="7">
    <source>
        <dbReference type="SAM" id="MobiDB-lite"/>
    </source>
</evidence>
<proteinExistence type="inferred from homology"/>
<evidence type="ECO:0008006" key="10">
    <source>
        <dbReference type="Google" id="ProtNLM"/>
    </source>
</evidence>
<comment type="similarity">
    <text evidence="2 6">Belongs to the cytochrome P450 family.</text>
</comment>